<evidence type="ECO:0000256" key="1">
    <source>
        <dbReference type="ARBA" id="ARBA00022692"/>
    </source>
</evidence>
<dbReference type="PANTHER" id="PTHR11360">
    <property type="entry name" value="MONOCARBOXYLATE TRANSPORTER"/>
    <property type="match status" value="1"/>
</dbReference>
<feature type="transmembrane region" description="Helical" evidence="4">
    <location>
        <begin position="139"/>
        <end position="164"/>
    </location>
</feature>
<dbReference type="Proteomes" id="UP000769766">
    <property type="component" value="Unassembled WGS sequence"/>
</dbReference>
<evidence type="ECO:0000259" key="5">
    <source>
        <dbReference type="PROSITE" id="PS50850"/>
    </source>
</evidence>
<dbReference type="AlphaFoldDB" id="A0A932CPS7"/>
<feature type="transmembrane region" description="Helical" evidence="4">
    <location>
        <begin position="106"/>
        <end position="127"/>
    </location>
</feature>
<dbReference type="PANTHER" id="PTHR11360:SF290">
    <property type="entry name" value="MONOCARBOXYLATE MFS PERMEASE"/>
    <property type="match status" value="1"/>
</dbReference>
<evidence type="ECO:0000313" key="6">
    <source>
        <dbReference type="EMBL" id="MBI2877263.1"/>
    </source>
</evidence>
<accession>A0A932CPS7</accession>
<reference evidence="6" key="1">
    <citation type="submission" date="2020-07" db="EMBL/GenBank/DDBJ databases">
        <title>Huge and variable diversity of episymbiotic CPR bacteria and DPANN archaea in groundwater ecosystems.</title>
        <authorList>
            <person name="He C.Y."/>
            <person name="Keren R."/>
            <person name="Whittaker M."/>
            <person name="Farag I.F."/>
            <person name="Doudna J."/>
            <person name="Cate J.H.D."/>
            <person name="Banfield J.F."/>
        </authorList>
    </citation>
    <scope>NUCLEOTIDE SEQUENCE</scope>
    <source>
        <strain evidence="6">NC_groundwater_672_Ag_B-0.1um_62_36</strain>
    </source>
</reference>
<feature type="transmembrane region" description="Helical" evidence="4">
    <location>
        <begin position="284"/>
        <end position="303"/>
    </location>
</feature>
<evidence type="ECO:0000256" key="2">
    <source>
        <dbReference type="ARBA" id="ARBA00022989"/>
    </source>
</evidence>
<dbReference type="InterPro" id="IPR050327">
    <property type="entry name" value="Proton-linked_MCT"/>
</dbReference>
<feature type="transmembrane region" description="Helical" evidence="4">
    <location>
        <begin position="82"/>
        <end position="100"/>
    </location>
</feature>
<dbReference type="InterPro" id="IPR020846">
    <property type="entry name" value="MFS_dom"/>
</dbReference>
<keyword evidence="3 4" id="KW-0472">Membrane</keyword>
<dbReference type="InterPro" id="IPR036259">
    <property type="entry name" value="MFS_trans_sf"/>
</dbReference>
<feature type="transmembrane region" description="Helical" evidence="4">
    <location>
        <begin position="170"/>
        <end position="191"/>
    </location>
</feature>
<keyword evidence="1 4" id="KW-0812">Transmembrane</keyword>
<feature type="transmembrane region" description="Helical" evidence="4">
    <location>
        <begin position="376"/>
        <end position="399"/>
    </location>
</feature>
<dbReference type="InterPro" id="IPR011701">
    <property type="entry name" value="MFS"/>
</dbReference>
<comment type="caution">
    <text evidence="6">The sequence shown here is derived from an EMBL/GenBank/DDBJ whole genome shotgun (WGS) entry which is preliminary data.</text>
</comment>
<keyword evidence="2 4" id="KW-1133">Transmembrane helix</keyword>
<organism evidence="6 7">
    <name type="scientific">Tectimicrobiota bacterium</name>
    <dbReference type="NCBI Taxonomy" id="2528274"/>
    <lineage>
        <taxon>Bacteria</taxon>
        <taxon>Pseudomonadati</taxon>
        <taxon>Nitrospinota/Tectimicrobiota group</taxon>
        <taxon>Candidatus Tectimicrobiota</taxon>
    </lineage>
</organism>
<feature type="domain" description="Major facilitator superfamily (MFS) profile" evidence="5">
    <location>
        <begin position="16"/>
        <end position="432"/>
    </location>
</feature>
<proteinExistence type="predicted"/>
<name>A0A932CPS7_UNCTE</name>
<evidence type="ECO:0000256" key="3">
    <source>
        <dbReference type="ARBA" id="ARBA00023136"/>
    </source>
</evidence>
<dbReference type="EMBL" id="JACPRF010000313">
    <property type="protein sequence ID" value="MBI2877263.1"/>
    <property type="molecule type" value="Genomic_DNA"/>
</dbReference>
<gene>
    <name evidence="6" type="ORF">HYY20_10310</name>
</gene>
<feature type="transmembrane region" description="Helical" evidence="4">
    <location>
        <begin position="54"/>
        <end position="75"/>
    </location>
</feature>
<feature type="transmembrane region" description="Helical" evidence="4">
    <location>
        <begin position="315"/>
        <end position="336"/>
    </location>
</feature>
<dbReference type="Pfam" id="PF07690">
    <property type="entry name" value="MFS_1"/>
    <property type="match status" value="1"/>
</dbReference>
<feature type="transmembrane region" description="Helical" evidence="4">
    <location>
        <begin position="405"/>
        <end position="429"/>
    </location>
</feature>
<dbReference type="Gene3D" id="1.20.1250.20">
    <property type="entry name" value="MFS general substrate transporter like domains"/>
    <property type="match status" value="2"/>
</dbReference>
<protein>
    <submittedName>
        <fullName evidence="6">MFS transporter</fullName>
    </submittedName>
</protein>
<evidence type="ECO:0000256" key="4">
    <source>
        <dbReference type="SAM" id="Phobius"/>
    </source>
</evidence>
<dbReference type="PROSITE" id="PS50850">
    <property type="entry name" value="MFS"/>
    <property type="match status" value="1"/>
</dbReference>
<dbReference type="GO" id="GO:0022857">
    <property type="term" value="F:transmembrane transporter activity"/>
    <property type="evidence" value="ECO:0007669"/>
    <property type="project" value="InterPro"/>
</dbReference>
<feature type="transmembrane region" description="Helical" evidence="4">
    <location>
        <begin position="249"/>
        <end position="272"/>
    </location>
</feature>
<evidence type="ECO:0000313" key="7">
    <source>
        <dbReference type="Proteomes" id="UP000769766"/>
    </source>
</evidence>
<sequence>MATASRGGVFYGWWVVGALFVSNFVVHGLGVYGFSPYVKVLSDEFGWSRAATGGGGGLILTMLGLSGLLVGFLVDRYGPRKVIGVGGLLAGLGFLLLSRLTTLFQFYAFALTLGLGVALAGPIAPYTAVPRWFVRKKGVAMGIVSAGIGLGGLFMVQLANLLIVRYGWQAALIFSGVITLLLAPPVVFAVVRSWPQDIGILPDGGCQAEAGREPKAAAIISAGTETGSPGSSSGSLRDMTFKETLKTKTVWLITVAYVFTTFASSGIIMHLYAYLTDIGISKEIAAGTLGFMTGVSAFGRFGLGFLSDWLPNRYVLATSYGLRALGVGTLLLLLFFPFPGALVLYVILYGIGVGGAAVVPNLIVAEHYGAASMGKIIGLARTFYSLGMLSGPIVAGWVYDATGSYRWALVLMMAALTVAALTVLFIPAVPTRERYLRVAEPTVPQSVGALGR</sequence>
<feature type="transmembrane region" description="Helical" evidence="4">
    <location>
        <begin position="342"/>
        <end position="364"/>
    </location>
</feature>
<dbReference type="SUPFAM" id="SSF103473">
    <property type="entry name" value="MFS general substrate transporter"/>
    <property type="match status" value="1"/>
</dbReference>
<feature type="transmembrane region" description="Helical" evidence="4">
    <location>
        <begin position="12"/>
        <end position="34"/>
    </location>
</feature>